<organism evidence="2 3">
    <name type="scientific">Ohtaekwangia kribbensis</name>
    <dbReference type="NCBI Taxonomy" id="688913"/>
    <lineage>
        <taxon>Bacteria</taxon>
        <taxon>Pseudomonadati</taxon>
        <taxon>Bacteroidota</taxon>
        <taxon>Cytophagia</taxon>
        <taxon>Cytophagales</taxon>
        <taxon>Fulvivirgaceae</taxon>
        <taxon>Ohtaekwangia</taxon>
    </lineage>
</organism>
<feature type="chain" id="PRO_5046793515" evidence="1">
    <location>
        <begin position="23"/>
        <end position="68"/>
    </location>
</feature>
<comment type="caution">
    <text evidence="2">The sequence shown here is derived from an EMBL/GenBank/DDBJ whole genome shotgun (WGS) entry which is preliminary data.</text>
</comment>
<proteinExistence type="predicted"/>
<accession>A0ABW3K900</accession>
<name>A0ABW3K900_9BACT</name>
<evidence type="ECO:0000313" key="2">
    <source>
        <dbReference type="EMBL" id="MFD1002775.1"/>
    </source>
</evidence>
<evidence type="ECO:0000313" key="3">
    <source>
        <dbReference type="Proteomes" id="UP001597112"/>
    </source>
</evidence>
<feature type="signal peptide" evidence="1">
    <location>
        <begin position="1"/>
        <end position="22"/>
    </location>
</feature>
<dbReference type="EMBL" id="JBHTKA010000013">
    <property type="protein sequence ID" value="MFD1002775.1"/>
    <property type="molecule type" value="Genomic_DNA"/>
</dbReference>
<dbReference type="RefSeq" id="WP_377584425.1">
    <property type="nucleotide sequence ID" value="NZ_JBHTKA010000013.1"/>
</dbReference>
<dbReference type="Proteomes" id="UP001597112">
    <property type="component" value="Unassembled WGS sequence"/>
</dbReference>
<protein>
    <submittedName>
        <fullName evidence="2">Uncharacterized protein</fullName>
    </submittedName>
</protein>
<sequence length="68" mass="7647">MTSSSKKISVLARLFFFCFVLAGTSSRAQLVTIPIETHSNALVLQADEKKNFNILYFGEKLQNSSEYI</sequence>
<evidence type="ECO:0000256" key="1">
    <source>
        <dbReference type="SAM" id="SignalP"/>
    </source>
</evidence>
<keyword evidence="3" id="KW-1185">Reference proteome</keyword>
<reference evidence="3" key="1">
    <citation type="journal article" date="2019" name="Int. J. Syst. Evol. Microbiol.">
        <title>The Global Catalogue of Microorganisms (GCM) 10K type strain sequencing project: providing services to taxonomists for standard genome sequencing and annotation.</title>
        <authorList>
            <consortium name="The Broad Institute Genomics Platform"/>
            <consortium name="The Broad Institute Genome Sequencing Center for Infectious Disease"/>
            <person name="Wu L."/>
            <person name="Ma J."/>
        </authorList>
    </citation>
    <scope>NUCLEOTIDE SEQUENCE [LARGE SCALE GENOMIC DNA]</scope>
    <source>
        <strain evidence="3">CCUG 58938</strain>
    </source>
</reference>
<keyword evidence="1" id="KW-0732">Signal</keyword>
<feature type="non-terminal residue" evidence="2">
    <location>
        <position position="68"/>
    </location>
</feature>
<gene>
    <name evidence="2" type="ORF">ACFQ21_25845</name>
</gene>